<gene>
    <name evidence="3" type="ORF">CC80DRAFT_503006</name>
</gene>
<reference evidence="3" key="1">
    <citation type="journal article" date="2020" name="Stud. Mycol.">
        <title>101 Dothideomycetes genomes: a test case for predicting lifestyles and emergence of pathogens.</title>
        <authorList>
            <person name="Haridas S."/>
            <person name="Albert R."/>
            <person name="Binder M."/>
            <person name="Bloem J."/>
            <person name="Labutti K."/>
            <person name="Salamov A."/>
            <person name="Andreopoulos B."/>
            <person name="Baker S."/>
            <person name="Barry K."/>
            <person name="Bills G."/>
            <person name="Bluhm B."/>
            <person name="Cannon C."/>
            <person name="Castanera R."/>
            <person name="Culley D."/>
            <person name="Daum C."/>
            <person name="Ezra D."/>
            <person name="Gonzalez J."/>
            <person name="Henrissat B."/>
            <person name="Kuo A."/>
            <person name="Liang C."/>
            <person name="Lipzen A."/>
            <person name="Lutzoni F."/>
            <person name="Magnuson J."/>
            <person name="Mondo S."/>
            <person name="Nolan M."/>
            <person name="Ohm R."/>
            <person name="Pangilinan J."/>
            <person name="Park H.-J."/>
            <person name="Ramirez L."/>
            <person name="Alfaro M."/>
            <person name="Sun H."/>
            <person name="Tritt A."/>
            <person name="Yoshinaga Y."/>
            <person name="Zwiers L.-H."/>
            <person name="Turgeon B."/>
            <person name="Goodwin S."/>
            <person name="Spatafora J."/>
            <person name="Crous P."/>
            <person name="Grigoriev I."/>
        </authorList>
    </citation>
    <scope>NUCLEOTIDE SEQUENCE</scope>
    <source>
        <strain evidence="3">CBS 675.92</strain>
    </source>
</reference>
<feature type="compositionally biased region" description="Polar residues" evidence="2">
    <location>
        <begin position="130"/>
        <end position="147"/>
    </location>
</feature>
<protein>
    <submittedName>
        <fullName evidence="3">Uncharacterized protein</fullName>
    </submittedName>
</protein>
<evidence type="ECO:0000313" key="4">
    <source>
        <dbReference type="Proteomes" id="UP000800035"/>
    </source>
</evidence>
<feature type="compositionally biased region" description="Gly residues" evidence="2">
    <location>
        <begin position="234"/>
        <end position="243"/>
    </location>
</feature>
<dbReference type="Proteomes" id="UP000800035">
    <property type="component" value="Unassembled WGS sequence"/>
</dbReference>
<keyword evidence="1" id="KW-0175">Coiled coil</keyword>
<dbReference type="OrthoDB" id="3800796at2759"/>
<feature type="compositionally biased region" description="Basic and acidic residues" evidence="2">
    <location>
        <begin position="250"/>
        <end position="276"/>
    </location>
</feature>
<organism evidence="3 4">
    <name type="scientific">Byssothecium circinans</name>
    <dbReference type="NCBI Taxonomy" id="147558"/>
    <lineage>
        <taxon>Eukaryota</taxon>
        <taxon>Fungi</taxon>
        <taxon>Dikarya</taxon>
        <taxon>Ascomycota</taxon>
        <taxon>Pezizomycotina</taxon>
        <taxon>Dothideomycetes</taxon>
        <taxon>Pleosporomycetidae</taxon>
        <taxon>Pleosporales</taxon>
        <taxon>Massarineae</taxon>
        <taxon>Massarinaceae</taxon>
        <taxon>Byssothecium</taxon>
    </lineage>
</organism>
<feature type="compositionally biased region" description="Basic and acidic residues" evidence="2">
    <location>
        <begin position="200"/>
        <end position="223"/>
    </location>
</feature>
<name>A0A6A5U1R2_9PLEO</name>
<proteinExistence type="predicted"/>
<dbReference type="AlphaFoldDB" id="A0A6A5U1R2"/>
<dbReference type="EMBL" id="ML976987">
    <property type="protein sequence ID" value="KAF1958220.1"/>
    <property type="molecule type" value="Genomic_DNA"/>
</dbReference>
<feature type="compositionally biased region" description="Polar residues" evidence="2">
    <location>
        <begin position="14"/>
        <end position="31"/>
    </location>
</feature>
<feature type="region of interest" description="Disordered" evidence="2">
    <location>
        <begin position="1"/>
        <end position="150"/>
    </location>
</feature>
<feature type="coiled-coil region" evidence="1">
    <location>
        <begin position="647"/>
        <end position="684"/>
    </location>
</feature>
<feature type="compositionally biased region" description="Polar residues" evidence="2">
    <location>
        <begin position="51"/>
        <end position="61"/>
    </location>
</feature>
<evidence type="ECO:0000256" key="2">
    <source>
        <dbReference type="SAM" id="MobiDB-lite"/>
    </source>
</evidence>
<feature type="region of interest" description="Disordered" evidence="2">
    <location>
        <begin position="191"/>
        <end position="289"/>
    </location>
</feature>
<keyword evidence="4" id="KW-1185">Reference proteome</keyword>
<sequence>MSNFASRGSGRQGGDTSNASPSSRPGRQQANEAKRPSGFTSRKDVPRDSVMNATYTPSAETPFNDDSGDRPLYETPARKRKRRHEAKAPPGRRQNSSPIPCFGQDSLEIVQDGAFSTLRSSHRGADRGVGSSQLTSDTVATGSQRQSADLEWPLASVEAVDSLRGENLGDVSEGRSRSKYRRLDFAQNGFNIGASNRNARGADHGHDESGGNDGHARGEDRGRVNIADVHARGAGRGRGGGSSDEGDDDEHARGEDRGRVRGDGHAHGAGRVHDGSSGDESDNSVSSSVVPMSSLEFDYKDVWTDPSHPYPGSRGYLSAVAFQHSRSMAYGLTMNMSENHWRQFCGNLLSSIPKPIPAEVVAGNLHKAYIQGTDYSPDDRNVLSDYFDADTPWMKEALGTQEGDKCKDAPCIYVISLTTDQGNALSGTQMERLLRYCELYIKLQPNGTKEDLNKVVAIDNAIQTAKVSVTERKHIRAGQHRFLGIRRTTRQWRRVEDRVAKVREFIAAVRSTLKQIPEDEKDRPMKRPLQCFGYAWNFMTRDRQHQDGDASNFLLQLVRNISQLLWKGNFALRIYPICFVVDYDEARCGEMVLTLIGGGMVHSGEGLNTHPPGQNNASADLSQWKVVDEQKFRQDRIRFRDEETPFKARLEEDRIEARRSIRMAEQIAEEVEQMEKKLEEEPLKGDDKAECERLWREGCARQREISHYSKMINEAVWPDVGKGKEEVKAKMIEEEMDTRERSV</sequence>
<evidence type="ECO:0000313" key="3">
    <source>
        <dbReference type="EMBL" id="KAF1958220.1"/>
    </source>
</evidence>
<evidence type="ECO:0000256" key="1">
    <source>
        <dbReference type="SAM" id="Coils"/>
    </source>
</evidence>
<accession>A0A6A5U1R2</accession>